<keyword evidence="2" id="KW-0813">Transport</keyword>
<dbReference type="RefSeq" id="WP_116181090.1">
    <property type="nucleotide sequence ID" value="NZ_CP144375.1"/>
</dbReference>
<dbReference type="InterPro" id="IPR023393">
    <property type="entry name" value="START-like_dom_sf"/>
</dbReference>
<dbReference type="PANTHER" id="PTHR47628:SF1">
    <property type="entry name" value="ALIPHATIC AMIDASE EXPRESSION-REGULATING PROTEIN"/>
    <property type="match status" value="1"/>
</dbReference>
<dbReference type="SUPFAM" id="SSF53822">
    <property type="entry name" value="Periplasmic binding protein-like I"/>
    <property type="match status" value="1"/>
</dbReference>
<sequence>MADVLFTAEVTVPAARENAYAMFGGGRWADWTFDARTDDLRVGDAVRVAFPIGGMPLAGLARVHRVLPGQRIVLRHESPWRGRVIIDFEPDGAGTRVRLVTSVEDGSIAPLARLLGGDLADDPDEDVVRIGLLTSYSGSAGVFGPAVENCARLAVDEINADDGVNGVPLRLIVADDATTPATGLAELKRLHLRHHVDMVIAVHTSATLDAVRPYARRVGLPYFYTPVNEGGKPAARLFRWGEVPGEQLGQAVPAMMREHGGKGWYVIGNDYVWPRAVGACARGTVEAQGGRLLGERYVPLSTTDFDEVLESIEDTGAELVVNSLVGGDAAAFERQLHAAGLRRQVRSFGALLDEATRDHIGDEAAEGMWSVLGYFMDLPTPENQEFLSRYHAAYGSSAPPVSSVTESVYEGIHLYARAGRKAGTIEPTSLVGALSGVSFSGPRGEVTVTPTGRLRQPLYLAEAVAGGFRIKAEQGLAGID</sequence>
<evidence type="ECO:0000259" key="5">
    <source>
        <dbReference type="Pfam" id="PF13458"/>
    </source>
</evidence>
<accession>A0A3E0GXW7</accession>
<proteinExistence type="inferred from homology"/>
<keyword evidence="4" id="KW-0029">Amino-acid transport</keyword>
<dbReference type="InterPro" id="IPR000709">
    <property type="entry name" value="Leu_Ile_Val-bd"/>
</dbReference>
<dbReference type="SUPFAM" id="SSF55961">
    <property type="entry name" value="Bet v1-like"/>
    <property type="match status" value="1"/>
</dbReference>
<evidence type="ECO:0000256" key="3">
    <source>
        <dbReference type="ARBA" id="ARBA00022729"/>
    </source>
</evidence>
<name>A0A3E0GXW7_9PSEU</name>
<dbReference type="InterPro" id="IPR028081">
    <property type="entry name" value="Leu-bd"/>
</dbReference>
<dbReference type="PANTHER" id="PTHR47628">
    <property type="match status" value="1"/>
</dbReference>
<dbReference type="OrthoDB" id="7337537at2"/>
<protein>
    <submittedName>
        <fullName evidence="6">Branched-chain amino acid transport system substrate-binding protein</fullName>
    </submittedName>
</protein>
<dbReference type="Proteomes" id="UP000256269">
    <property type="component" value="Unassembled WGS sequence"/>
</dbReference>
<dbReference type="CDD" id="cd06331">
    <property type="entry name" value="PBP1_AmiC-like"/>
    <property type="match status" value="1"/>
</dbReference>
<comment type="caution">
    <text evidence="6">The sequence shown here is derived from an EMBL/GenBank/DDBJ whole genome shotgun (WGS) entry which is preliminary data.</text>
</comment>
<organism evidence="6 7">
    <name type="scientific">Kutzneria buriramensis</name>
    <dbReference type="NCBI Taxonomy" id="1045776"/>
    <lineage>
        <taxon>Bacteria</taxon>
        <taxon>Bacillati</taxon>
        <taxon>Actinomycetota</taxon>
        <taxon>Actinomycetes</taxon>
        <taxon>Pseudonocardiales</taxon>
        <taxon>Pseudonocardiaceae</taxon>
        <taxon>Kutzneria</taxon>
    </lineage>
</organism>
<keyword evidence="7" id="KW-1185">Reference proteome</keyword>
<comment type="similarity">
    <text evidence="1">Belongs to the leucine-binding protein family.</text>
</comment>
<dbReference type="GO" id="GO:0006865">
    <property type="term" value="P:amino acid transport"/>
    <property type="evidence" value="ECO:0007669"/>
    <property type="project" value="UniProtKB-KW"/>
</dbReference>
<dbReference type="InterPro" id="IPR028082">
    <property type="entry name" value="Peripla_BP_I"/>
</dbReference>
<dbReference type="Gene3D" id="3.30.530.20">
    <property type="match status" value="1"/>
</dbReference>
<evidence type="ECO:0000313" key="7">
    <source>
        <dbReference type="Proteomes" id="UP000256269"/>
    </source>
</evidence>
<evidence type="ECO:0000256" key="1">
    <source>
        <dbReference type="ARBA" id="ARBA00010062"/>
    </source>
</evidence>
<dbReference type="Gene3D" id="3.40.50.2300">
    <property type="match status" value="2"/>
</dbReference>
<evidence type="ECO:0000256" key="4">
    <source>
        <dbReference type="ARBA" id="ARBA00022970"/>
    </source>
</evidence>
<dbReference type="EMBL" id="QUNO01000023">
    <property type="protein sequence ID" value="REH30752.1"/>
    <property type="molecule type" value="Genomic_DNA"/>
</dbReference>
<dbReference type="Pfam" id="PF13458">
    <property type="entry name" value="Peripla_BP_6"/>
    <property type="match status" value="1"/>
</dbReference>
<keyword evidence="3" id="KW-0732">Signal</keyword>
<feature type="domain" description="Leucine-binding protein" evidence="5">
    <location>
        <begin position="128"/>
        <end position="466"/>
    </location>
</feature>
<reference evidence="6 7" key="1">
    <citation type="submission" date="2018-08" db="EMBL/GenBank/DDBJ databases">
        <title>Genomic Encyclopedia of Archaeal and Bacterial Type Strains, Phase II (KMG-II): from individual species to whole genera.</title>
        <authorList>
            <person name="Goeker M."/>
        </authorList>
    </citation>
    <scope>NUCLEOTIDE SEQUENCE [LARGE SCALE GENOMIC DNA]</scope>
    <source>
        <strain evidence="6 7">DSM 45791</strain>
    </source>
</reference>
<evidence type="ECO:0000313" key="6">
    <source>
        <dbReference type="EMBL" id="REH30752.1"/>
    </source>
</evidence>
<dbReference type="PRINTS" id="PR00337">
    <property type="entry name" value="LEUILEVALBP"/>
</dbReference>
<gene>
    <name evidence="6" type="ORF">BCF44_123111</name>
</gene>
<dbReference type="AlphaFoldDB" id="A0A3E0GXW7"/>
<evidence type="ECO:0000256" key="2">
    <source>
        <dbReference type="ARBA" id="ARBA00022448"/>
    </source>
</evidence>